<dbReference type="EMBL" id="BAABBE010000002">
    <property type="protein sequence ID" value="GAA3623289.1"/>
    <property type="molecule type" value="Genomic_DNA"/>
</dbReference>
<proteinExistence type="predicted"/>
<evidence type="ECO:0000313" key="2">
    <source>
        <dbReference type="Proteomes" id="UP001500711"/>
    </source>
</evidence>
<accession>A0ABP7A1V8</accession>
<organism evidence="1 2">
    <name type="scientific">Lentzea roselyniae</name>
    <dbReference type="NCBI Taxonomy" id="531940"/>
    <lineage>
        <taxon>Bacteria</taxon>
        <taxon>Bacillati</taxon>
        <taxon>Actinomycetota</taxon>
        <taxon>Actinomycetes</taxon>
        <taxon>Pseudonocardiales</taxon>
        <taxon>Pseudonocardiaceae</taxon>
        <taxon>Lentzea</taxon>
    </lineage>
</organism>
<keyword evidence="2" id="KW-1185">Reference proteome</keyword>
<name>A0ABP7A1V8_9PSEU</name>
<evidence type="ECO:0000313" key="1">
    <source>
        <dbReference type="EMBL" id="GAA3623289.1"/>
    </source>
</evidence>
<reference evidence="2" key="1">
    <citation type="journal article" date="2019" name="Int. J. Syst. Evol. Microbiol.">
        <title>The Global Catalogue of Microorganisms (GCM) 10K type strain sequencing project: providing services to taxonomists for standard genome sequencing and annotation.</title>
        <authorList>
            <consortium name="The Broad Institute Genomics Platform"/>
            <consortium name="The Broad Institute Genome Sequencing Center for Infectious Disease"/>
            <person name="Wu L."/>
            <person name="Ma J."/>
        </authorList>
    </citation>
    <scope>NUCLEOTIDE SEQUENCE [LARGE SCALE GENOMIC DNA]</scope>
    <source>
        <strain evidence="2">JCM 17494</strain>
    </source>
</reference>
<dbReference type="Proteomes" id="UP001500711">
    <property type="component" value="Unassembled WGS sequence"/>
</dbReference>
<sequence length="99" mass="10987">MFVQRQVDQRCSRVDPARAQLTGRKTVRVDELLGWCVAAETFHGEGGVEARSGLKHFAPGAKMWVCRRSGVMVGRTSSWWERTAALVGGWCGWSCRGCT</sequence>
<comment type="caution">
    <text evidence="1">The sequence shown here is derived from an EMBL/GenBank/DDBJ whole genome shotgun (WGS) entry which is preliminary data.</text>
</comment>
<gene>
    <name evidence="1" type="ORF">GCM10022267_06770</name>
</gene>
<protein>
    <submittedName>
        <fullName evidence="1">Uncharacterized protein</fullName>
    </submittedName>
</protein>